<dbReference type="InterPro" id="IPR038225">
    <property type="entry name" value="TagF_sf"/>
</dbReference>
<dbReference type="HOGENOM" id="CLU_818264_0_0_7"/>
<dbReference type="InterPro" id="IPR017748">
    <property type="entry name" value="TagF"/>
</dbReference>
<dbReference type="KEGG" id="gsb:GSUB_05395"/>
<dbReference type="OrthoDB" id="9801841at2"/>
<dbReference type="AlphaFoldDB" id="A0A0B5FRC2"/>
<dbReference type="Pfam" id="PF09867">
    <property type="entry name" value="TagF_N"/>
    <property type="match status" value="1"/>
</dbReference>
<gene>
    <name evidence="1" type="ORF">GSUB_05395</name>
</gene>
<sequence>MFGLFTRSARNPVARRDVDQHGCFGKMPIHPDFIRHGVRAREVVAFENWVQGGVGLISRHGQGGERNPLSAFPRHHLVMTGGEQDRTLGATLSASRDRSGRAYPFVVFRLADEPLFHEMQAAAPLVFDEFYQCSNEILDAPWRQEPLALLLDRIDGMAARDYGRSRRQLLERQIALLGDISMGRFWQEAFPGQAPARQGLFEALFSALRSAARRGPGRITWGLRFPLATGDHVLPTVVFWVQMVEAILEDRHWRAHYFWHEGNEGGPGSLTLFFRPPAPSLFLWLMPDTVDDSGLFDLRRAMHERSDVSCPPELARMLRDDEVSMLDLLYRAGRREVLL</sequence>
<keyword evidence="2" id="KW-1185">Reference proteome</keyword>
<name>A0A0B5FRC2_9BACT</name>
<dbReference type="Gene3D" id="3.40.1730.10">
    <property type="entry name" value="pa0076 domain"/>
    <property type="match status" value="1"/>
</dbReference>
<reference evidence="1 2" key="1">
    <citation type="journal article" date="2015" name="Genome Announc.">
        <title>Genomes of Geoalkalibacter ferrihydriticus Z-0531T and Geoalkalibacter subterraneus Red1T, Two Haloalkaliphilic Metal-Reducing Deltaproteobacteria.</title>
        <authorList>
            <person name="Badalamenti J.P."/>
            <person name="Krajmalnik-Brown R."/>
            <person name="Torres C.I."/>
            <person name="Bond D.R."/>
        </authorList>
    </citation>
    <scope>NUCLEOTIDE SEQUENCE [LARGE SCALE GENOMIC DNA]</scope>
    <source>
        <strain evidence="1 2">Red1</strain>
    </source>
</reference>
<dbReference type="STRING" id="483547.GSUB_05395"/>
<evidence type="ECO:0008006" key="3">
    <source>
        <dbReference type="Google" id="ProtNLM"/>
    </source>
</evidence>
<accession>A0A0B5FRC2</accession>
<dbReference type="NCBIfam" id="TIGR03373">
    <property type="entry name" value="VI_minor_4"/>
    <property type="match status" value="1"/>
</dbReference>
<protein>
    <recommendedName>
        <fullName evidence="3">Type VI secretion system-associated protein TagF</fullName>
    </recommendedName>
</protein>
<dbReference type="RefSeq" id="WP_040199596.1">
    <property type="nucleotide sequence ID" value="NZ_CP010311.1"/>
</dbReference>
<dbReference type="Proteomes" id="UP000035036">
    <property type="component" value="Chromosome"/>
</dbReference>
<dbReference type="EMBL" id="CP010311">
    <property type="protein sequence ID" value="AJF06111.1"/>
    <property type="molecule type" value="Genomic_DNA"/>
</dbReference>
<organism evidence="1 2">
    <name type="scientific">Geoalkalibacter subterraneus</name>
    <dbReference type="NCBI Taxonomy" id="483547"/>
    <lineage>
        <taxon>Bacteria</taxon>
        <taxon>Pseudomonadati</taxon>
        <taxon>Thermodesulfobacteriota</taxon>
        <taxon>Desulfuromonadia</taxon>
        <taxon>Desulfuromonadales</taxon>
        <taxon>Geoalkalibacteraceae</taxon>
        <taxon>Geoalkalibacter</taxon>
    </lineage>
</organism>
<evidence type="ECO:0000313" key="2">
    <source>
        <dbReference type="Proteomes" id="UP000035036"/>
    </source>
</evidence>
<proteinExistence type="predicted"/>
<evidence type="ECO:0000313" key="1">
    <source>
        <dbReference type="EMBL" id="AJF06111.1"/>
    </source>
</evidence>